<keyword evidence="1" id="KW-0479">Metal-binding</keyword>
<dbReference type="RefSeq" id="WP_089819602.1">
    <property type="nucleotide sequence ID" value="NZ_FORQ01000002.1"/>
</dbReference>
<protein>
    <submittedName>
        <fullName evidence="2">TatD DNase family protein</fullName>
    </submittedName>
</protein>
<feature type="binding site" evidence="1">
    <location>
        <position position="122"/>
    </location>
    <ligand>
        <name>a divalent metal cation</name>
        <dbReference type="ChEBI" id="CHEBI:60240"/>
        <label>2</label>
    </ligand>
</feature>
<dbReference type="Proteomes" id="UP000242560">
    <property type="component" value="Unassembled WGS sequence"/>
</dbReference>
<accession>A0A1I3LSD4</accession>
<proteinExistence type="predicted"/>
<evidence type="ECO:0000313" key="3">
    <source>
        <dbReference type="Proteomes" id="UP000242560"/>
    </source>
</evidence>
<feature type="binding site" evidence="1">
    <location>
        <position position="170"/>
    </location>
    <ligand>
        <name>a divalent metal cation</name>
        <dbReference type="ChEBI" id="CHEBI:60240"/>
        <label>1</label>
    </ligand>
</feature>
<feature type="binding site" evidence="1">
    <location>
        <position position="65"/>
    </location>
    <ligand>
        <name>a divalent metal cation</name>
        <dbReference type="ChEBI" id="CHEBI:60240"/>
        <label>1</label>
    </ligand>
</feature>
<dbReference type="SUPFAM" id="SSF51556">
    <property type="entry name" value="Metallo-dependent hydrolases"/>
    <property type="match status" value="1"/>
</dbReference>
<gene>
    <name evidence="2" type="ORF">SAMN05421638_1293</name>
</gene>
<dbReference type="Gene3D" id="3.20.20.140">
    <property type="entry name" value="Metal-dependent hydrolases"/>
    <property type="match status" value="1"/>
</dbReference>
<dbReference type="AlphaFoldDB" id="A0A1I3LSD4"/>
<sequence>MEFFDFHHHQPKKKNGIYNLNFLETTTENYFSAGIHPNRSENVSEEDILWLEEIAQHQNCIAIGECGLDGLINIPRENQEKIFKFQIQLANKIRKPLIIHCVRRYSQVVSLLKNAEVPVIFHGFNRKKSIGEELLKHEFYLSFGKSVLHDVNLQQFVEDFPIEKTFLETDSADFDLEMLYKKVAELKNLPLKDLKNQIYQNLKIFNIPEIL</sequence>
<feature type="binding site" evidence="1">
    <location>
        <position position="100"/>
    </location>
    <ligand>
        <name>a divalent metal cation</name>
        <dbReference type="ChEBI" id="CHEBI:60240"/>
        <label>2</label>
    </ligand>
</feature>
<dbReference type="InterPro" id="IPR032466">
    <property type="entry name" value="Metal_Hydrolase"/>
</dbReference>
<evidence type="ECO:0000313" key="2">
    <source>
        <dbReference type="EMBL" id="SFI87356.1"/>
    </source>
</evidence>
<dbReference type="EMBL" id="FORQ01000002">
    <property type="protein sequence ID" value="SFI87356.1"/>
    <property type="molecule type" value="Genomic_DNA"/>
</dbReference>
<dbReference type="GO" id="GO:0005829">
    <property type="term" value="C:cytosol"/>
    <property type="evidence" value="ECO:0007669"/>
    <property type="project" value="TreeGrafter"/>
</dbReference>
<dbReference type="PIRSF" id="PIRSF005902">
    <property type="entry name" value="DNase_TatD"/>
    <property type="match status" value="1"/>
</dbReference>
<dbReference type="PANTHER" id="PTHR46124">
    <property type="entry name" value="D-AMINOACYL-TRNA DEACYLASE"/>
    <property type="match status" value="1"/>
</dbReference>
<dbReference type="GO" id="GO:0016788">
    <property type="term" value="F:hydrolase activity, acting on ester bonds"/>
    <property type="evidence" value="ECO:0007669"/>
    <property type="project" value="InterPro"/>
</dbReference>
<dbReference type="GO" id="GO:0046872">
    <property type="term" value="F:metal ion binding"/>
    <property type="evidence" value="ECO:0007669"/>
    <property type="project" value="UniProtKB-KW"/>
</dbReference>
<keyword evidence="3" id="KW-1185">Reference proteome</keyword>
<dbReference type="PANTHER" id="PTHR46124:SF3">
    <property type="entry name" value="HYDROLASE"/>
    <property type="match status" value="1"/>
</dbReference>
<dbReference type="InterPro" id="IPR001130">
    <property type="entry name" value="TatD-like"/>
</dbReference>
<evidence type="ECO:0000256" key="1">
    <source>
        <dbReference type="PIRSR" id="PIRSR005902-1"/>
    </source>
</evidence>
<name>A0A1I3LSD4_9FLAO</name>
<organism evidence="2 3">
    <name type="scientific">Kaistella treverensis</name>
    <dbReference type="NCBI Taxonomy" id="631455"/>
    <lineage>
        <taxon>Bacteria</taxon>
        <taxon>Pseudomonadati</taxon>
        <taxon>Bacteroidota</taxon>
        <taxon>Flavobacteriia</taxon>
        <taxon>Flavobacteriales</taxon>
        <taxon>Weeksellaceae</taxon>
        <taxon>Chryseobacterium group</taxon>
        <taxon>Kaistella</taxon>
    </lineage>
</organism>
<dbReference type="Pfam" id="PF01026">
    <property type="entry name" value="TatD_DNase"/>
    <property type="match status" value="1"/>
</dbReference>
<reference evidence="3" key="1">
    <citation type="submission" date="2016-10" db="EMBL/GenBank/DDBJ databases">
        <authorList>
            <person name="Varghese N."/>
            <person name="Submissions S."/>
        </authorList>
    </citation>
    <scope>NUCLEOTIDE SEQUENCE [LARGE SCALE GENOMIC DNA]</scope>
    <source>
        <strain evidence="3">DSM 22251</strain>
    </source>
</reference>